<organism evidence="2 3">
    <name type="scientific">Neotamlana laminarinivorans</name>
    <dbReference type="NCBI Taxonomy" id="2883124"/>
    <lineage>
        <taxon>Bacteria</taxon>
        <taxon>Pseudomonadati</taxon>
        <taxon>Bacteroidota</taxon>
        <taxon>Flavobacteriia</taxon>
        <taxon>Flavobacteriales</taxon>
        <taxon>Flavobacteriaceae</taxon>
        <taxon>Neotamlana</taxon>
    </lineage>
</organism>
<feature type="chain" id="PRO_5040846018" evidence="1">
    <location>
        <begin position="22"/>
        <end position="276"/>
    </location>
</feature>
<evidence type="ECO:0000313" key="3">
    <source>
        <dbReference type="Proteomes" id="UP001139199"/>
    </source>
</evidence>
<dbReference type="EMBL" id="JAJAPW010000002">
    <property type="protein sequence ID" value="MCB4798029.1"/>
    <property type="molecule type" value="Genomic_DNA"/>
</dbReference>
<feature type="signal peptide" evidence="1">
    <location>
        <begin position="1"/>
        <end position="21"/>
    </location>
</feature>
<dbReference type="RefSeq" id="WP_226541283.1">
    <property type="nucleotide sequence ID" value="NZ_JAJAPW010000002.1"/>
</dbReference>
<sequence>MLNLKQLVCFFLLFVSLQSINAQLGFSHEIGAIAGPVQFRSDYGLREEGETNFGNSGFGVGIVHYINFSYRSDCNCYSTDTFFNDHFKLRNEISYNRTKLEHFGEWVADSKTSDNSERLRSQSGYAKNLDVGTQLEFFPLSIRDFQGFAYRFSPYVSLGIHYTYSSPEATTTYGDGNVFDEENIYSFWYADPTFLPALAAGEEREYPIDTASFSTLSVVSSVGVRYKLTRVSDLVLDLRWQYYFSDWVDGLNHQLNSNQNNDWLVWLNFGYIYYLN</sequence>
<dbReference type="Proteomes" id="UP001139199">
    <property type="component" value="Unassembled WGS sequence"/>
</dbReference>
<proteinExistence type="predicted"/>
<name>A0A9X1L2W3_9FLAO</name>
<evidence type="ECO:0000313" key="2">
    <source>
        <dbReference type="EMBL" id="MCB4798029.1"/>
    </source>
</evidence>
<keyword evidence="1" id="KW-0732">Signal</keyword>
<gene>
    <name evidence="2" type="ORF">LG649_04185</name>
</gene>
<protein>
    <submittedName>
        <fullName evidence="2">Glutamate dehydrogenase</fullName>
    </submittedName>
</protein>
<keyword evidence="3" id="KW-1185">Reference proteome</keyword>
<dbReference type="AlphaFoldDB" id="A0A9X1L2W3"/>
<dbReference type="NCBIfam" id="NF047659">
    <property type="entry name" value="THC0290_0291_fam"/>
    <property type="match status" value="1"/>
</dbReference>
<evidence type="ECO:0000256" key="1">
    <source>
        <dbReference type="SAM" id="SignalP"/>
    </source>
</evidence>
<accession>A0A9X1L2W3</accession>
<comment type="caution">
    <text evidence="2">The sequence shown here is derived from an EMBL/GenBank/DDBJ whole genome shotgun (WGS) entry which is preliminary data.</text>
</comment>
<reference evidence="2" key="1">
    <citation type="submission" date="2021-10" db="EMBL/GenBank/DDBJ databases">
        <title>Tamlana sargassums sp. nov., and Tamlana laminarinivorans sp. nov., two new bacteria isolated from the brown alga.</title>
        <authorList>
            <person name="Li J."/>
        </authorList>
    </citation>
    <scope>NUCLEOTIDE SEQUENCE</scope>
    <source>
        <strain evidence="2">PT2-4</strain>
    </source>
</reference>